<accession>A0AAX4P3N4</accession>
<proteinExistence type="predicted"/>
<evidence type="ECO:0000256" key="2">
    <source>
        <dbReference type="SAM" id="MobiDB-lite"/>
    </source>
</evidence>
<dbReference type="PANTHER" id="PTHR21623:SF2">
    <property type="entry name" value="COILED-COIL DOMAIN-CONTAINING PROTEIN 33"/>
    <property type="match status" value="1"/>
</dbReference>
<keyword evidence="1" id="KW-0175">Coiled coil</keyword>
<dbReference type="PANTHER" id="PTHR21623">
    <property type="entry name" value="SPERIOLIN-BINDING FACTOR"/>
    <property type="match status" value="1"/>
</dbReference>
<sequence length="561" mass="62004">MATLRLAVTSVRTMVAHQYYFILCLHDAQLDPGRADTRGSGLDPKLSGTSDVSELTTNPEFKNRTFYFSVSGGEGVTSERYLKESSLTCQLYATDAAPPGGASTSYGGPEHRAMAKKEKGPLYTDQLIESSTHRLTEDEVARLSSGGGDPVPVSFKFGEVAVMHVDATLVSSEEALATKTTQRFLGDLFDSQRALSQLQLQSRHNSEESDRLRAQCSGLTYQNRLLQDEVEEMRGILDQERKAAKAAPSLEGWEEMPPQELRQRAEQSIALFRKEQTRNAELVHQMKRMHSKAVEHENDMRRYHELQDAHAAQSKQIADFERENARVDQYKSTCKTQEKIIAKMEKVLQANLGYKDKMQRAEAELARVREESERIKEQARHNELEAARAEVMTLEGSKEEQHVKLVESEKTKLAMTMRAEKAEVRAMAARNELIEATKRFAHEISTLKARLAEKDAQLLGGFNAKFGPLSNNFSTTTNASRSLSRQGATMMAASATPAAASPAPTDERSPDGSTITDALGKEGSVRSQIAPEGPEDKAPERNSPSPTTTLEPENAEEAAAG</sequence>
<name>A0AAX4P3N4_9CHLO</name>
<evidence type="ECO:0000313" key="3">
    <source>
        <dbReference type="EMBL" id="WZN60985.1"/>
    </source>
</evidence>
<feature type="compositionally biased region" description="Polar residues" evidence="2">
    <location>
        <begin position="469"/>
        <end position="487"/>
    </location>
</feature>
<feature type="region of interest" description="Disordered" evidence="2">
    <location>
        <begin position="35"/>
        <end position="54"/>
    </location>
</feature>
<gene>
    <name evidence="3" type="ORF">HKI87_03g25190</name>
</gene>
<feature type="compositionally biased region" description="Low complexity" evidence="2">
    <location>
        <begin position="488"/>
        <end position="504"/>
    </location>
</feature>
<dbReference type="AlphaFoldDB" id="A0AAX4P3N4"/>
<dbReference type="GO" id="GO:0005777">
    <property type="term" value="C:peroxisome"/>
    <property type="evidence" value="ECO:0007669"/>
    <property type="project" value="TreeGrafter"/>
</dbReference>
<dbReference type="EMBL" id="CP151503">
    <property type="protein sequence ID" value="WZN60985.1"/>
    <property type="molecule type" value="Genomic_DNA"/>
</dbReference>
<feature type="coiled-coil region" evidence="1">
    <location>
        <begin position="303"/>
        <end position="385"/>
    </location>
</feature>
<feature type="region of interest" description="Disordered" evidence="2">
    <location>
        <begin position="464"/>
        <end position="561"/>
    </location>
</feature>
<keyword evidence="4" id="KW-1185">Reference proteome</keyword>
<reference evidence="3 4" key="1">
    <citation type="submission" date="2024-03" db="EMBL/GenBank/DDBJ databases">
        <title>Complete genome sequence of the green alga Chloropicon roscoffensis RCC1871.</title>
        <authorList>
            <person name="Lemieux C."/>
            <person name="Pombert J.-F."/>
            <person name="Otis C."/>
            <person name="Turmel M."/>
        </authorList>
    </citation>
    <scope>NUCLEOTIDE SEQUENCE [LARGE SCALE GENOMIC DNA]</scope>
    <source>
        <strain evidence="3 4">RCC1871</strain>
    </source>
</reference>
<evidence type="ECO:0000256" key="1">
    <source>
        <dbReference type="SAM" id="Coils"/>
    </source>
</evidence>
<organism evidence="3 4">
    <name type="scientific">Chloropicon roscoffensis</name>
    <dbReference type="NCBI Taxonomy" id="1461544"/>
    <lineage>
        <taxon>Eukaryota</taxon>
        <taxon>Viridiplantae</taxon>
        <taxon>Chlorophyta</taxon>
        <taxon>Chloropicophyceae</taxon>
        <taxon>Chloropicales</taxon>
        <taxon>Chloropicaceae</taxon>
        <taxon>Chloropicon</taxon>
    </lineage>
</organism>
<dbReference type="InterPro" id="IPR039889">
    <property type="entry name" value="CCD33"/>
</dbReference>
<feature type="compositionally biased region" description="Polar residues" evidence="2">
    <location>
        <begin position="542"/>
        <end position="551"/>
    </location>
</feature>
<evidence type="ECO:0008006" key="5">
    <source>
        <dbReference type="Google" id="ProtNLM"/>
    </source>
</evidence>
<protein>
    <recommendedName>
        <fullName evidence="5">C2 domain-containing protein</fullName>
    </recommendedName>
</protein>
<evidence type="ECO:0000313" key="4">
    <source>
        <dbReference type="Proteomes" id="UP001472866"/>
    </source>
</evidence>
<dbReference type="Proteomes" id="UP001472866">
    <property type="component" value="Chromosome 03"/>
</dbReference>